<organism evidence="1">
    <name type="scientific">Cacopsylla melanoneura</name>
    <dbReference type="NCBI Taxonomy" id="428564"/>
    <lineage>
        <taxon>Eukaryota</taxon>
        <taxon>Metazoa</taxon>
        <taxon>Ecdysozoa</taxon>
        <taxon>Arthropoda</taxon>
        <taxon>Hexapoda</taxon>
        <taxon>Insecta</taxon>
        <taxon>Pterygota</taxon>
        <taxon>Neoptera</taxon>
        <taxon>Paraneoptera</taxon>
        <taxon>Hemiptera</taxon>
        <taxon>Sternorrhyncha</taxon>
        <taxon>Psylloidea</taxon>
        <taxon>Psyllidae</taxon>
        <taxon>Psyllinae</taxon>
        <taxon>Cacopsylla</taxon>
    </lineage>
</organism>
<evidence type="ECO:0000313" key="1">
    <source>
        <dbReference type="EMBL" id="CAG6758196.1"/>
    </source>
</evidence>
<accession>A0A8D9A630</accession>
<dbReference type="AlphaFoldDB" id="A0A8D9A630"/>
<dbReference type="EMBL" id="HBUF01549020">
    <property type="protein sequence ID" value="CAG6758196.1"/>
    <property type="molecule type" value="Transcribed_RNA"/>
</dbReference>
<reference evidence="1" key="1">
    <citation type="submission" date="2021-05" db="EMBL/GenBank/DDBJ databases">
        <authorList>
            <person name="Alioto T."/>
            <person name="Alioto T."/>
            <person name="Gomez Garrido J."/>
        </authorList>
    </citation>
    <scope>NUCLEOTIDE SEQUENCE</scope>
</reference>
<sequence>MSFVTHCICISIEQVKNGKVNGNVTMRTNLMIHDTCPLTLKKCLFYLFFFSFKDNKTKEIELLALLSRGSFHYHYQRDFYFTKKGFLFYQYHNAKTKIWRERKNQDWNKEVEMGIRIRKDSMESIPAKNRGNRFQ</sequence>
<proteinExistence type="predicted"/>
<name>A0A8D9A630_9HEMI</name>
<protein>
    <submittedName>
        <fullName evidence="1">Uncharacterized protein</fullName>
    </submittedName>
</protein>